<accession>A0ABX0FPB5</accession>
<name>A0ABX0FPB5_9BURK</name>
<evidence type="ECO:0000259" key="1">
    <source>
        <dbReference type="PROSITE" id="PS51186"/>
    </source>
</evidence>
<evidence type="ECO:0000313" key="3">
    <source>
        <dbReference type="Proteomes" id="UP000666369"/>
    </source>
</evidence>
<organism evidence="2 3">
    <name type="scientific">Duganella aceris</name>
    <dbReference type="NCBI Taxonomy" id="2703883"/>
    <lineage>
        <taxon>Bacteria</taxon>
        <taxon>Pseudomonadati</taxon>
        <taxon>Pseudomonadota</taxon>
        <taxon>Betaproteobacteria</taxon>
        <taxon>Burkholderiales</taxon>
        <taxon>Oxalobacteraceae</taxon>
        <taxon>Telluria group</taxon>
        <taxon>Duganella</taxon>
    </lineage>
</organism>
<reference evidence="3" key="2">
    <citation type="submission" date="2023-07" db="EMBL/GenBank/DDBJ databases">
        <title>Duganella aceri sp. nov., isolated from tree sap.</title>
        <authorList>
            <person name="Kim I.S."/>
        </authorList>
    </citation>
    <scope>NUCLEOTIDE SEQUENCE [LARGE SCALE GENOMIC DNA]</scope>
    <source>
        <strain evidence="3">SAP-35</strain>
    </source>
</reference>
<evidence type="ECO:0000313" key="2">
    <source>
        <dbReference type="EMBL" id="NGZ86375.1"/>
    </source>
</evidence>
<dbReference type="EMBL" id="JAADJT010000008">
    <property type="protein sequence ID" value="NGZ86375.1"/>
    <property type="molecule type" value="Genomic_DNA"/>
</dbReference>
<protein>
    <recommendedName>
        <fullName evidence="1">N-acetyltransferase domain-containing protein</fullName>
    </recommendedName>
</protein>
<dbReference type="PROSITE" id="PS51186">
    <property type="entry name" value="GNAT"/>
    <property type="match status" value="1"/>
</dbReference>
<keyword evidence="3" id="KW-1185">Reference proteome</keyword>
<reference evidence="2 3" key="1">
    <citation type="submission" date="2020-01" db="EMBL/GenBank/DDBJ databases">
        <authorList>
            <person name="Lee S.D."/>
        </authorList>
    </citation>
    <scope>NUCLEOTIDE SEQUENCE [LARGE SCALE GENOMIC DNA]</scope>
    <source>
        <strain evidence="2 3">SAP-35</strain>
    </source>
</reference>
<gene>
    <name evidence="2" type="ORF">GW587_19205</name>
</gene>
<dbReference type="InterPro" id="IPR016181">
    <property type="entry name" value="Acyl_CoA_acyltransferase"/>
</dbReference>
<proteinExistence type="predicted"/>
<dbReference type="Gene3D" id="3.40.630.30">
    <property type="match status" value="1"/>
</dbReference>
<dbReference type="Proteomes" id="UP000666369">
    <property type="component" value="Unassembled WGS sequence"/>
</dbReference>
<comment type="caution">
    <text evidence="2">The sequence shown here is derived from an EMBL/GenBank/DDBJ whole genome shotgun (WGS) entry which is preliminary data.</text>
</comment>
<dbReference type="Pfam" id="PF00583">
    <property type="entry name" value="Acetyltransf_1"/>
    <property type="match status" value="1"/>
</dbReference>
<dbReference type="SUPFAM" id="SSF55729">
    <property type="entry name" value="Acyl-CoA N-acyltransferases (Nat)"/>
    <property type="match status" value="1"/>
</dbReference>
<dbReference type="RefSeq" id="WP_166106152.1">
    <property type="nucleotide sequence ID" value="NZ_JAADJT010000008.1"/>
</dbReference>
<sequence length="262" mass="28206">MQTDYRIIAESIETGARRDFFAAAPPQLGCAALDVPGTTATLLRVQAMPSPMMNRVVGLPDGARTATDTLDWIRQAYGEAGVEQFWLTDWEPVQPAPQPAWVLLLRDLSDAVPAASPDATLRVRLARDDERELGAGILCRSFGMPAIVIPWMAALVGRPGWRIYFACDADDAPVATGALYIDGERAWLGMTATLPQARRQGAQHLLLAARLADARGAGCVVAGIETEAPGEGEVKPALNNILRAGFREVGLRQNHLFHSSPS</sequence>
<feature type="domain" description="N-acetyltransferase" evidence="1">
    <location>
        <begin position="121"/>
        <end position="262"/>
    </location>
</feature>
<dbReference type="InterPro" id="IPR000182">
    <property type="entry name" value="GNAT_dom"/>
</dbReference>